<dbReference type="EMBL" id="JARBJD010000126">
    <property type="protein sequence ID" value="KAK2950967.1"/>
    <property type="molecule type" value="Genomic_DNA"/>
</dbReference>
<reference evidence="2 3" key="1">
    <citation type="journal article" date="2022" name="bioRxiv">
        <title>Genomics of Preaxostyla Flagellates Illuminates Evolutionary Transitions and the Path Towards Mitochondrial Loss.</title>
        <authorList>
            <person name="Novak L.V.F."/>
            <person name="Treitli S.C."/>
            <person name="Pyrih J."/>
            <person name="Halakuc P."/>
            <person name="Pipaliya S.V."/>
            <person name="Vacek V."/>
            <person name="Brzon O."/>
            <person name="Soukal P."/>
            <person name="Eme L."/>
            <person name="Dacks J.B."/>
            <person name="Karnkowska A."/>
            <person name="Elias M."/>
            <person name="Hampl V."/>
        </authorList>
    </citation>
    <scope>NUCLEOTIDE SEQUENCE [LARGE SCALE GENOMIC DNA]</scope>
    <source>
        <strain evidence="2">NAU3</strain>
        <tissue evidence="2">Gut</tissue>
    </source>
</reference>
<dbReference type="SUPFAM" id="SSF51126">
    <property type="entry name" value="Pectin lyase-like"/>
    <property type="match status" value="1"/>
</dbReference>
<evidence type="ECO:0000256" key="1">
    <source>
        <dbReference type="SAM" id="MobiDB-lite"/>
    </source>
</evidence>
<proteinExistence type="predicted"/>
<protein>
    <submittedName>
        <fullName evidence="2">Uncharacterized protein</fullName>
    </submittedName>
</protein>
<dbReference type="InterPro" id="IPR012334">
    <property type="entry name" value="Pectin_lyas_fold"/>
</dbReference>
<accession>A0ABQ9XK33</accession>
<keyword evidence="3" id="KW-1185">Reference proteome</keyword>
<name>A0ABQ9XK33_9EUKA</name>
<dbReference type="InterPro" id="IPR011050">
    <property type="entry name" value="Pectin_lyase_fold/virulence"/>
</dbReference>
<feature type="region of interest" description="Disordered" evidence="1">
    <location>
        <begin position="42"/>
        <end position="86"/>
    </location>
</feature>
<feature type="compositionally biased region" description="Basic and acidic residues" evidence="1">
    <location>
        <begin position="15"/>
        <end position="28"/>
    </location>
</feature>
<organism evidence="2 3">
    <name type="scientific">Blattamonas nauphoetae</name>
    <dbReference type="NCBI Taxonomy" id="2049346"/>
    <lineage>
        <taxon>Eukaryota</taxon>
        <taxon>Metamonada</taxon>
        <taxon>Preaxostyla</taxon>
        <taxon>Oxymonadida</taxon>
        <taxon>Blattamonas</taxon>
    </lineage>
</organism>
<gene>
    <name evidence="2" type="ORF">BLNAU_14045</name>
</gene>
<comment type="caution">
    <text evidence="2">The sequence shown here is derived from an EMBL/GenBank/DDBJ whole genome shotgun (WGS) entry which is preliminary data.</text>
</comment>
<evidence type="ECO:0000313" key="3">
    <source>
        <dbReference type="Proteomes" id="UP001281761"/>
    </source>
</evidence>
<feature type="region of interest" description="Disordered" evidence="1">
    <location>
        <begin position="1"/>
        <end position="28"/>
    </location>
</feature>
<evidence type="ECO:0000313" key="2">
    <source>
        <dbReference type="EMBL" id="KAK2950967.1"/>
    </source>
</evidence>
<sequence length="210" mass="22050">MKWKRGGNGEEFDDESKKAKEEGSRVEHCECFERQTNARATLGVVNDEAEGSGRAWMATEQGPRTAMNSATTSSDPSEPSSAEQSGGGLYLSKLAIVTVTGCRCEGCSITDSGISNFGGGMVIALPAIRNATVSDLSFEGCTSASNGGGICLQDAERTHIITSLSFKECYATNSDEKGNGGGMALSGRYGAPHNVTVSHLKFEDCSADRL</sequence>
<dbReference type="Proteomes" id="UP001281761">
    <property type="component" value="Unassembled WGS sequence"/>
</dbReference>
<feature type="compositionally biased region" description="Polar residues" evidence="1">
    <location>
        <begin position="66"/>
        <end position="84"/>
    </location>
</feature>
<dbReference type="Gene3D" id="2.160.20.10">
    <property type="entry name" value="Single-stranded right-handed beta-helix, Pectin lyase-like"/>
    <property type="match status" value="1"/>
</dbReference>